<proteinExistence type="predicted"/>
<dbReference type="EMBL" id="MVDD01000014">
    <property type="protein sequence ID" value="PKQ61430.1"/>
    <property type="molecule type" value="Genomic_DNA"/>
</dbReference>
<dbReference type="Gene3D" id="3.40.50.720">
    <property type="entry name" value="NAD(P)-binding Rossmann-like Domain"/>
    <property type="match status" value="1"/>
</dbReference>
<evidence type="ECO:0000313" key="3">
    <source>
        <dbReference type="Proteomes" id="UP000233535"/>
    </source>
</evidence>
<dbReference type="SUPFAM" id="SSF51735">
    <property type="entry name" value="NAD(P)-binding Rossmann-fold domains"/>
    <property type="match status" value="1"/>
</dbReference>
<dbReference type="InterPro" id="IPR036291">
    <property type="entry name" value="NAD(P)-bd_dom_sf"/>
</dbReference>
<dbReference type="PANTHER" id="PTHR43000">
    <property type="entry name" value="DTDP-D-GLUCOSE 4,6-DEHYDRATASE-RELATED"/>
    <property type="match status" value="1"/>
</dbReference>
<dbReference type="AlphaFoldDB" id="A0A2N3HTP0"/>
<evidence type="ECO:0000313" key="2">
    <source>
        <dbReference type="EMBL" id="PKQ61430.1"/>
    </source>
</evidence>
<dbReference type="Proteomes" id="UP000233535">
    <property type="component" value="Unassembled WGS sequence"/>
</dbReference>
<keyword evidence="3" id="KW-1185">Reference proteome</keyword>
<dbReference type="InterPro" id="IPR013120">
    <property type="entry name" value="FAR_NAD-bd"/>
</dbReference>
<name>A0A2N3HTP0_9BACT</name>
<protein>
    <submittedName>
        <fullName evidence="2">Male sterility</fullName>
    </submittedName>
</protein>
<feature type="domain" description="Thioester reductase (TE)" evidence="1">
    <location>
        <begin position="7"/>
        <end position="250"/>
    </location>
</feature>
<accession>A0A2N3HTP0</accession>
<gene>
    <name evidence="2" type="ORF">BZG02_15875</name>
</gene>
<reference evidence="2 3" key="1">
    <citation type="journal article" date="2017" name="Front. Microbiol.">
        <title>Labilibaculum manganireducens gen. nov., sp. nov. and Labilibaculum filiforme sp. nov., Novel Bacteroidetes Isolated from Subsurface Sediments of the Baltic Sea.</title>
        <authorList>
            <person name="Vandieken V."/>
            <person name="Marshall I.P."/>
            <person name="Niemann H."/>
            <person name="Engelen B."/>
            <person name="Cypionka H."/>
        </authorList>
    </citation>
    <scope>NUCLEOTIDE SEQUENCE [LARGE SCALE GENOMIC DNA]</scope>
    <source>
        <strain evidence="2 3">59.16B</strain>
    </source>
</reference>
<sequence>MKRIIINGANGFVASNFITELLKQNYEVIALVRDSNKCSSRDRMNNVLAEINDADYCVPENLTVYGYSLLDDNFGLEKDLLEDLFNGDVDYYHFAASLKYDLKSKDEIFATNIDGVKNSLNVFLEFSNKTSRFFFISTAYSCGKFSGVFEERFYDNEDISKFRNYYEQSKRYAENIIREYRESKGLDIHILRLSQVVGNNQSGVTKTDYGIFDFAKRVHGLAHRSPNSKVRVKVDPESTQNLIPIDTVVSYLMRTAEAKELPVIMNFIAKNSTKNKNIINSLCKLLPIHIEPSESIKKEEMNVVERIISIGMSFTGSYVSTNLRFDTKNLDCFIDSDGAYEANEQTIHKMLEYFLDSLSNKKVKNIYVRAS</sequence>
<dbReference type="Pfam" id="PF07993">
    <property type="entry name" value="NAD_binding_4"/>
    <property type="match status" value="1"/>
</dbReference>
<dbReference type="RefSeq" id="WP_101262488.1">
    <property type="nucleotide sequence ID" value="NZ_MVDD01000014.1"/>
</dbReference>
<dbReference type="OrthoDB" id="9785372at2"/>
<evidence type="ECO:0000259" key="1">
    <source>
        <dbReference type="Pfam" id="PF07993"/>
    </source>
</evidence>
<organism evidence="2 3">
    <name type="scientific">Labilibaculum filiforme</name>
    <dbReference type="NCBI Taxonomy" id="1940526"/>
    <lineage>
        <taxon>Bacteria</taxon>
        <taxon>Pseudomonadati</taxon>
        <taxon>Bacteroidota</taxon>
        <taxon>Bacteroidia</taxon>
        <taxon>Marinilabiliales</taxon>
        <taxon>Marinifilaceae</taxon>
        <taxon>Labilibaculum</taxon>
    </lineage>
</organism>
<comment type="caution">
    <text evidence="2">The sequence shown here is derived from an EMBL/GenBank/DDBJ whole genome shotgun (WGS) entry which is preliminary data.</text>
</comment>